<dbReference type="PANTHER" id="PTHR31996:SF2">
    <property type="entry name" value="COILED-COIL DOMAIN-CONTAINING PROTEIN 115"/>
    <property type="match status" value="1"/>
</dbReference>
<name>A0AAJ7BPW7_CEPCN</name>
<dbReference type="Pfam" id="PF21730">
    <property type="entry name" value="Vma22_CCDC115"/>
    <property type="match status" value="1"/>
</dbReference>
<dbReference type="GO" id="GO:0051082">
    <property type="term" value="F:unfolded protein binding"/>
    <property type="evidence" value="ECO:0007669"/>
    <property type="project" value="TreeGrafter"/>
</dbReference>
<protein>
    <recommendedName>
        <fullName evidence="1">Vacuolar ATPase assembly protein VMA22</fullName>
    </recommendedName>
</protein>
<sequence>MYTSVDEVCVAIDKLMLQNLELIEQKVVVTVQLEGLLRDGHIKLAKARYIQGKENIGVLQIPTEDVQMNSLFELETFIKDDKKEDEAIHFDICRKETGPNKKEPQDPIKWFGVLVPQNLRDAQKQFQSALYLAVQSANISAKMITIPEKLDHLKNIKNNFLKEEE</sequence>
<reference evidence="3 4" key="1">
    <citation type="submission" date="2025-04" db="UniProtKB">
        <authorList>
            <consortium name="RefSeq"/>
        </authorList>
    </citation>
    <scope>IDENTIFICATION</scope>
</reference>
<dbReference type="KEGG" id="ccin:107265977"/>
<accession>A0AAJ7BPW7</accession>
<evidence type="ECO:0000313" key="2">
    <source>
        <dbReference type="Proteomes" id="UP000694920"/>
    </source>
</evidence>
<dbReference type="PANTHER" id="PTHR31996">
    <property type="entry name" value="COILED-COIL DOMAIN-CONTAINING PROTEIN 115"/>
    <property type="match status" value="1"/>
</dbReference>
<dbReference type="InterPro" id="IPR040357">
    <property type="entry name" value="Vma22/CCDC115"/>
</dbReference>
<dbReference type="RefSeq" id="XP_015591468.1">
    <property type="nucleotide sequence ID" value="XM_015735982.2"/>
</dbReference>
<organism evidence="2 3">
    <name type="scientific">Cephus cinctus</name>
    <name type="common">Wheat stem sawfly</name>
    <dbReference type="NCBI Taxonomy" id="211228"/>
    <lineage>
        <taxon>Eukaryota</taxon>
        <taxon>Metazoa</taxon>
        <taxon>Ecdysozoa</taxon>
        <taxon>Arthropoda</taxon>
        <taxon>Hexapoda</taxon>
        <taxon>Insecta</taxon>
        <taxon>Pterygota</taxon>
        <taxon>Neoptera</taxon>
        <taxon>Endopterygota</taxon>
        <taxon>Hymenoptera</taxon>
        <taxon>Cephoidea</taxon>
        <taxon>Cephidae</taxon>
        <taxon>Cephus</taxon>
    </lineage>
</organism>
<dbReference type="GeneID" id="107265977"/>
<gene>
    <name evidence="3 4" type="primary">LOC107265977</name>
</gene>
<keyword evidence="2" id="KW-1185">Reference proteome</keyword>
<dbReference type="RefSeq" id="XP_024939010.1">
    <property type="nucleotide sequence ID" value="XM_025083242.1"/>
</dbReference>
<dbReference type="Proteomes" id="UP000694920">
    <property type="component" value="Unplaced"/>
</dbReference>
<evidence type="ECO:0000313" key="3">
    <source>
        <dbReference type="RefSeq" id="XP_015591468.1"/>
    </source>
</evidence>
<evidence type="ECO:0000313" key="4">
    <source>
        <dbReference type="RefSeq" id="XP_024939010.1"/>
    </source>
</evidence>
<proteinExistence type="predicted"/>
<evidence type="ECO:0000256" key="1">
    <source>
        <dbReference type="ARBA" id="ARBA00093634"/>
    </source>
</evidence>
<dbReference type="AlphaFoldDB" id="A0AAJ7BPW7"/>
<dbReference type="GO" id="GO:0070072">
    <property type="term" value="P:vacuolar proton-transporting V-type ATPase complex assembly"/>
    <property type="evidence" value="ECO:0007669"/>
    <property type="project" value="InterPro"/>
</dbReference>